<dbReference type="Proteomes" id="UP000660262">
    <property type="component" value="Unassembled WGS sequence"/>
</dbReference>
<sequence length="351" mass="38678">MGASVSQCCACGGLGRERIPPEQLRPRVTVGQLQDVDKRKLKRLILSGRLAPCFEAAEEQDAESSLEECLICWNWFPSTNHSECCQKSVCTTCFLQVKAPPSDGPWQRFATCPFCNAENYSVCYGGKKSADERAKEREEEAQVEAAQRRVREEEAQRAAEREAMRRAGQEVEMDPAIAAELRRVVEPMPAARAPSRLPPVSAGRHRRRSSRGAGVGGGDQRRALMALEQLQVELGELQGVFDGVHDGLDIESVMLSEAIWLSLQDGQQQSTQTQAQQTQQTRQMRQIQQHSPAERNGRASASSPRAEEVVMTNAHSPQLGTGEDGRPSHTSSNNSDEDGVMDELLSPENPL</sequence>
<dbReference type="PANTHER" id="PTHR31315">
    <property type="entry name" value="PROTEIN SIP5"/>
    <property type="match status" value="1"/>
</dbReference>
<comment type="caution">
    <text evidence="2">The sequence shown here is derived from an EMBL/GenBank/DDBJ whole genome shotgun (WGS) entry which is preliminary data.</text>
</comment>
<dbReference type="AlphaFoldDB" id="A0A830HBF4"/>
<feature type="region of interest" description="Disordered" evidence="1">
    <location>
        <begin position="270"/>
        <end position="351"/>
    </location>
</feature>
<proteinExistence type="predicted"/>
<dbReference type="InterPro" id="IPR039301">
    <property type="entry name" value="Sip5/DA2"/>
</dbReference>
<evidence type="ECO:0000313" key="2">
    <source>
        <dbReference type="EMBL" id="GHP04078.1"/>
    </source>
</evidence>
<organism evidence="2 3">
    <name type="scientific">Pycnococcus provasolii</name>
    <dbReference type="NCBI Taxonomy" id="41880"/>
    <lineage>
        <taxon>Eukaryota</taxon>
        <taxon>Viridiplantae</taxon>
        <taxon>Chlorophyta</taxon>
        <taxon>Pseudoscourfieldiophyceae</taxon>
        <taxon>Pseudoscourfieldiales</taxon>
        <taxon>Pycnococcaceae</taxon>
        <taxon>Pycnococcus</taxon>
    </lineage>
</organism>
<feature type="region of interest" description="Disordered" evidence="1">
    <location>
        <begin position="134"/>
        <end position="153"/>
    </location>
</feature>
<dbReference type="PANTHER" id="PTHR31315:SF1">
    <property type="entry name" value="PROTEIN SIP5"/>
    <property type="match status" value="1"/>
</dbReference>
<feature type="region of interest" description="Disordered" evidence="1">
    <location>
        <begin position="190"/>
        <end position="220"/>
    </location>
</feature>
<dbReference type="GO" id="GO:0005737">
    <property type="term" value="C:cytoplasm"/>
    <property type="evidence" value="ECO:0007669"/>
    <property type="project" value="TreeGrafter"/>
</dbReference>
<protein>
    <recommendedName>
        <fullName evidence="4">RING-type domain-containing protein</fullName>
    </recommendedName>
</protein>
<reference evidence="2" key="1">
    <citation type="submission" date="2020-10" db="EMBL/GenBank/DDBJ databases">
        <title>Unveiling of a novel bifunctional photoreceptor, Dualchrome1, isolated from a cosmopolitan green alga.</title>
        <authorList>
            <person name="Suzuki S."/>
            <person name="Kawachi M."/>
        </authorList>
    </citation>
    <scope>NUCLEOTIDE SEQUENCE</scope>
    <source>
        <strain evidence="2">NIES 2893</strain>
    </source>
</reference>
<keyword evidence="3" id="KW-1185">Reference proteome</keyword>
<dbReference type="EMBL" id="BNJQ01000007">
    <property type="protein sequence ID" value="GHP04078.1"/>
    <property type="molecule type" value="Genomic_DNA"/>
</dbReference>
<accession>A0A830HBF4</accession>
<evidence type="ECO:0008006" key="4">
    <source>
        <dbReference type="Google" id="ProtNLM"/>
    </source>
</evidence>
<evidence type="ECO:0000313" key="3">
    <source>
        <dbReference type="Proteomes" id="UP000660262"/>
    </source>
</evidence>
<name>A0A830HBF4_9CHLO</name>
<gene>
    <name evidence="2" type="ORF">PPROV_000283200</name>
</gene>
<dbReference type="OrthoDB" id="21471at2759"/>
<feature type="compositionally biased region" description="Low complexity" evidence="1">
    <location>
        <begin position="270"/>
        <end position="289"/>
    </location>
</feature>
<evidence type="ECO:0000256" key="1">
    <source>
        <dbReference type="SAM" id="MobiDB-lite"/>
    </source>
</evidence>